<dbReference type="GO" id="GO:0015220">
    <property type="term" value="F:choline transmembrane transporter activity"/>
    <property type="evidence" value="ECO:0007669"/>
    <property type="project" value="TreeGrafter"/>
</dbReference>
<evidence type="ECO:0000256" key="8">
    <source>
        <dbReference type="RuleBase" id="RU003942"/>
    </source>
</evidence>
<feature type="transmembrane region" description="Helical" evidence="9">
    <location>
        <begin position="49"/>
        <end position="66"/>
    </location>
</feature>
<dbReference type="InterPro" id="IPR045324">
    <property type="entry name" value="Small_multidrug_res"/>
</dbReference>
<dbReference type="PANTHER" id="PTHR30561">
    <property type="entry name" value="SMR FAMILY PROTON-DEPENDENT DRUG EFFLUX TRANSPORTER SUGE"/>
    <property type="match status" value="1"/>
</dbReference>
<evidence type="ECO:0000256" key="1">
    <source>
        <dbReference type="ARBA" id="ARBA00004651"/>
    </source>
</evidence>
<dbReference type="EMBL" id="LR828261">
    <property type="protein sequence ID" value="CAD0321027.1"/>
    <property type="molecule type" value="Genomic_DNA"/>
</dbReference>
<evidence type="ECO:0000256" key="3">
    <source>
        <dbReference type="ARBA" id="ARBA00022475"/>
    </source>
</evidence>
<dbReference type="SUPFAM" id="SSF103481">
    <property type="entry name" value="Multidrug resistance efflux transporter EmrE"/>
    <property type="match status" value="1"/>
</dbReference>
<dbReference type="Gene3D" id="1.10.3730.20">
    <property type="match status" value="1"/>
</dbReference>
<keyword evidence="3" id="KW-1003">Cell membrane</keyword>
<feature type="transmembrane region" description="Helical" evidence="9">
    <location>
        <begin position="130"/>
        <end position="149"/>
    </location>
</feature>
<evidence type="ECO:0000256" key="6">
    <source>
        <dbReference type="ARBA" id="ARBA00023136"/>
    </source>
</evidence>
<comment type="similarity">
    <text evidence="7 8">Belongs to the drug/metabolite transporter (DMT) superfamily. Small multidrug resistance (SMR) (TC 2.A.7.1) family.</text>
</comment>
<feature type="transmembrane region" description="Helical" evidence="9">
    <location>
        <begin position="78"/>
        <end position="96"/>
    </location>
</feature>
<evidence type="ECO:0000313" key="10">
    <source>
        <dbReference type="EMBL" id="CAD0321027.1"/>
    </source>
</evidence>
<evidence type="ECO:0000256" key="2">
    <source>
        <dbReference type="ARBA" id="ARBA00022448"/>
    </source>
</evidence>
<accession>A0A6V7CR67</accession>
<dbReference type="EMBL" id="LR828261">
    <property type="protein sequence ID" value="CAD0321035.1"/>
    <property type="molecule type" value="Genomic_DNA"/>
</dbReference>
<dbReference type="GO" id="GO:0005886">
    <property type="term" value="C:plasma membrane"/>
    <property type="evidence" value="ECO:0007669"/>
    <property type="project" value="UniProtKB-SubCell"/>
</dbReference>
<evidence type="ECO:0000256" key="4">
    <source>
        <dbReference type="ARBA" id="ARBA00022692"/>
    </source>
</evidence>
<dbReference type="InterPro" id="IPR037185">
    <property type="entry name" value="EmrE-like"/>
</dbReference>
<evidence type="ECO:0000256" key="5">
    <source>
        <dbReference type="ARBA" id="ARBA00022989"/>
    </source>
</evidence>
<dbReference type="GO" id="GO:0015297">
    <property type="term" value="F:antiporter activity"/>
    <property type="evidence" value="ECO:0007669"/>
    <property type="project" value="TreeGrafter"/>
</dbReference>
<protein>
    <submittedName>
        <fullName evidence="10">Spermidine export protein MdtI</fullName>
    </submittedName>
</protein>
<dbReference type="InterPro" id="IPR000390">
    <property type="entry name" value="Small_drug/metabolite_transptr"/>
</dbReference>
<dbReference type="Pfam" id="PF00893">
    <property type="entry name" value="Multi_Drug_Res"/>
    <property type="match status" value="1"/>
</dbReference>
<dbReference type="GO" id="GO:0031460">
    <property type="term" value="P:glycine betaine transport"/>
    <property type="evidence" value="ECO:0007669"/>
    <property type="project" value="TreeGrafter"/>
</dbReference>
<dbReference type="PANTHER" id="PTHR30561:SF1">
    <property type="entry name" value="MULTIDRUG TRANSPORTER EMRE"/>
    <property type="match status" value="1"/>
</dbReference>
<keyword evidence="2" id="KW-0813">Transport</keyword>
<keyword evidence="5 9" id="KW-1133">Transmembrane helix</keyword>
<dbReference type="AlphaFoldDB" id="A0A6V7CR67"/>
<feature type="transmembrane region" description="Helical" evidence="9">
    <location>
        <begin position="102"/>
        <end position="123"/>
    </location>
</feature>
<name>A0A6V7CR67_9XANT</name>
<keyword evidence="6 9" id="KW-0472">Membrane</keyword>
<dbReference type="GO" id="GO:1990961">
    <property type="term" value="P:xenobiotic detoxification by transmembrane export across the plasma membrane"/>
    <property type="evidence" value="ECO:0007669"/>
    <property type="project" value="UniProtKB-ARBA"/>
</dbReference>
<reference evidence="10" key="1">
    <citation type="submission" date="2020-07" db="EMBL/GenBank/DDBJ databases">
        <authorList>
            <person name="Pothier F. J."/>
        </authorList>
    </citation>
    <scope>NUCLEOTIDE SEQUENCE</scope>
    <source>
        <strain evidence="10">CFBP 2533</strain>
    </source>
</reference>
<dbReference type="FunFam" id="1.10.3730.20:FF:000001">
    <property type="entry name" value="Quaternary ammonium compound resistance transporter SugE"/>
    <property type="match status" value="1"/>
</dbReference>
<evidence type="ECO:0000256" key="7">
    <source>
        <dbReference type="ARBA" id="ARBA00038032"/>
    </source>
</evidence>
<evidence type="ECO:0000256" key="9">
    <source>
        <dbReference type="SAM" id="Phobius"/>
    </source>
</evidence>
<sequence>MAACGTTLGWLAASDHVCNGSQLRACMQAGAGGYGRRIADDKVAAMKNWVLLAVAICAEVTATSALKSSEGFTRLWPSLLTVLGYGISFYFLGLTLRVIPVGIAYALCSGAGIVLMSLVAWALHGQRLDAPAMLGMGLIAAGAVVINVFSRVAPH</sequence>
<dbReference type="GO" id="GO:0015199">
    <property type="term" value="F:amino-acid betaine transmembrane transporter activity"/>
    <property type="evidence" value="ECO:0007669"/>
    <property type="project" value="TreeGrafter"/>
</dbReference>
<gene>
    <name evidence="10" type="primary">mdtI</name>
    <name evidence="10" type="ORF">CFBP2533_16020</name>
</gene>
<proteinExistence type="inferred from homology"/>
<comment type="subcellular location">
    <subcellularLocation>
        <location evidence="1 8">Cell membrane</location>
        <topology evidence="1 8">Multi-pass membrane protein</topology>
    </subcellularLocation>
</comment>
<keyword evidence="4 8" id="KW-0812">Transmembrane</keyword>
<organism evidence="10">
    <name type="scientific">Xanthomonas hortorum pv. pelargonii</name>
    <dbReference type="NCBI Taxonomy" id="453602"/>
    <lineage>
        <taxon>Bacteria</taxon>
        <taxon>Pseudomonadati</taxon>
        <taxon>Pseudomonadota</taxon>
        <taxon>Gammaproteobacteria</taxon>
        <taxon>Lysobacterales</taxon>
        <taxon>Lysobacteraceae</taxon>
        <taxon>Xanthomonas</taxon>
    </lineage>
</organism>